<dbReference type="PROSITE" id="PS00815">
    <property type="entry name" value="AIPM_HOMOCIT_SYNTH_1"/>
    <property type="match status" value="1"/>
</dbReference>
<evidence type="ECO:0000256" key="9">
    <source>
        <dbReference type="SAM" id="MobiDB-lite"/>
    </source>
</evidence>
<evidence type="ECO:0000256" key="2">
    <source>
        <dbReference type="ARBA" id="ARBA00006154"/>
    </source>
</evidence>
<dbReference type="CDD" id="cd07939">
    <property type="entry name" value="DRE_TIM_NifV"/>
    <property type="match status" value="1"/>
</dbReference>
<proteinExistence type="inferred from homology"/>
<feature type="domain" description="Pyruvate carboxyltransferase" evidence="10">
    <location>
        <begin position="7"/>
        <end position="259"/>
    </location>
</feature>
<dbReference type="EC" id="2.3.3.14" evidence="3 8"/>
<sequence length="376" mass="40691">MSNHKHVTINDTTLRDGEQSPGVAFTRDEKVAIALSLESIGIKELEIGIPVMGRHEQETIATITESLTTSQSMAWCRMHRSDIEAARGIGLHWIDLSIPASGQQIKHKLSFLSHREYFSHVSDQIKTAVDYGFNVCLGMEDASRADIDLLYRLTDVAQGAGAKRMRFADTLGVLDPHTTTMYIEALNRHSDLSIEMHAHNDLGLATANTLAAIEAGANSVNTTVVGLGERAGNAALEEVAVALSVLGKADSGINLHALPTLCELVNQTCGRVTGPQKAIVGDSVFTHESGIHVDGLVKDIHNYQGFSPQLVGRQHSVVLGKHSGNTAISTVYKQLGIELSKAQCELLRGNLRFWAESNKSIPTEADLYRLAQLSLA</sequence>
<evidence type="ECO:0000256" key="1">
    <source>
        <dbReference type="ARBA" id="ARBA00003050"/>
    </source>
</evidence>
<evidence type="ECO:0000259" key="10">
    <source>
        <dbReference type="PROSITE" id="PS50991"/>
    </source>
</evidence>
<dbReference type="PROSITE" id="PS50991">
    <property type="entry name" value="PYR_CT"/>
    <property type="match status" value="1"/>
</dbReference>
<dbReference type="RefSeq" id="WP_205157183.1">
    <property type="nucleotide sequence ID" value="NZ_JAFEUM010000001.1"/>
</dbReference>
<dbReference type="Pfam" id="PF22617">
    <property type="entry name" value="HCS_D2"/>
    <property type="match status" value="1"/>
</dbReference>
<keyword evidence="12" id="KW-1185">Reference proteome</keyword>
<comment type="catalytic activity">
    <reaction evidence="6 8">
        <text>acetyl-CoA + 2-oxoglutarate + H2O = (2R)-homocitrate + CoA + H(+)</text>
        <dbReference type="Rhea" id="RHEA:12929"/>
        <dbReference type="ChEBI" id="CHEBI:15377"/>
        <dbReference type="ChEBI" id="CHEBI:15378"/>
        <dbReference type="ChEBI" id="CHEBI:16810"/>
        <dbReference type="ChEBI" id="CHEBI:57287"/>
        <dbReference type="ChEBI" id="CHEBI:57288"/>
        <dbReference type="ChEBI" id="CHEBI:58884"/>
        <dbReference type="EC" id="2.3.3.14"/>
    </reaction>
</comment>
<gene>
    <name evidence="11" type="primary">nifV</name>
    <name evidence="11" type="ORF">JQC93_04155</name>
</gene>
<evidence type="ECO:0000256" key="4">
    <source>
        <dbReference type="ARBA" id="ARBA00020735"/>
    </source>
</evidence>
<dbReference type="Gene3D" id="1.10.238.260">
    <property type="match status" value="1"/>
</dbReference>
<comment type="similarity">
    <text evidence="2 7">Belongs to the alpha-IPM synthase/homocitrate synthase family.</text>
</comment>
<organism evidence="11 12">
    <name type="scientific">Vibrio ulleungensis</name>
    <dbReference type="NCBI Taxonomy" id="2807619"/>
    <lineage>
        <taxon>Bacteria</taxon>
        <taxon>Pseudomonadati</taxon>
        <taxon>Pseudomonadota</taxon>
        <taxon>Gammaproteobacteria</taxon>
        <taxon>Vibrionales</taxon>
        <taxon>Vibrionaceae</taxon>
        <taxon>Vibrio</taxon>
    </lineage>
</organism>
<keyword evidence="5 7" id="KW-0808">Transferase</keyword>
<accession>A0ABS2HIC6</accession>
<evidence type="ECO:0000256" key="3">
    <source>
        <dbReference type="ARBA" id="ARBA00012974"/>
    </source>
</evidence>
<evidence type="ECO:0000256" key="6">
    <source>
        <dbReference type="ARBA" id="ARBA00048019"/>
    </source>
</evidence>
<evidence type="ECO:0000313" key="11">
    <source>
        <dbReference type="EMBL" id="MBM7035592.1"/>
    </source>
</evidence>
<name>A0ABS2HIC6_9VIBR</name>
<dbReference type="PROSITE" id="PS00816">
    <property type="entry name" value="AIPM_HOMOCIT_SYNTH_2"/>
    <property type="match status" value="1"/>
</dbReference>
<reference evidence="11 12" key="1">
    <citation type="submission" date="2021-02" db="EMBL/GenBank/DDBJ databases">
        <authorList>
            <person name="Park J.-S."/>
        </authorList>
    </citation>
    <scope>NUCLEOTIDE SEQUENCE [LARGE SCALE GENOMIC DNA]</scope>
    <source>
        <strain evidence="11 12">188UL20-2</strain>
    </source>
</reference>
<dbReference type="PANTHER" id="PTHR42880:SF1">
    <property type="entry name" value="ISOPROPYLMALATE_HOMOCITRATE_CITRAMALATE SYNTHASE FAMILY PROTEIN"/>
    <property type="match status" value="1"/>
</dbReference>
<dbReference type="InterPro" id="IPR013785">
    <property type="entry name" value="Aldolase_TIM"/>
</dbReference>
<feature type="region of interest" description="Disordered" evidence="9">
    <location>
        <begin position="1"/>
        <end position="21"/>
    </location>
</feature>
<dbReference type="NCBIfam" id="TIGR02660">
    <property type="entry name" value="nifV_homocitr"/>
    <property type="match status" value="1"/>
</dbReference>
<evidence type="ECO:0000313" key="12">
    <source>
        <dbReference type="Proteomes" id="UP000809621"/>
    </source>
</evidence>
<dbReference type="InterPro" id="IPR054691">
    <property type="entry name" value="LeuA/HCS_post-cat"/>
</dbReference>
<dbReference type="EMBL" id="JAFEUM010000001">
    <property type="protein sequence ID" value="MBM7035592.1"/>
    <property type="molecule type" value="Genomic_DNA"/>
</dbReference>
<dbReference type="Proteomes" id="UP000809621">
    <property type="component" value="Unassembled WGS sequence"/>
</dbReference>
<evidence type="ECO:0000256" key="5">
    <source>
        <dbReference type="ARBA" id="ARBA00022679"/>
    </source>
</evidence>
<dbReference type="SUPFAM" id="SSF51569">
    <property type="entry name" value="Aldolase"/>
    <property type="match status" value="1"/>
</dbReference>
<protein>
    <recommendedName>
        <fullName evidence="4 8">Homocitrate synthase</fullName>
        <ecNumber evidence="3 8">2.3.3.14</ecNumber>
    </recommendedName>
</protein>
<comment type="function">
    <text evidence="1 8">This protein is a Fe-Mo-cofactor biosynthetic component.</text>
</comment>
<evidence type="ECO:0000256" key="7">
    <source>
        <dbReference type="RuleBase" id="RU003523"/>
    </source>
</evidence>
<evidence type="ECO:0000256" key="8">
    <source>
        <dbReference type="RuleBase" id="RU367143"/>
    </source>
</evidence>
<dbReference type="InterPro" id="IPR002034">
    <property type="entry name" value="AIPM/Hcit_synth_CS"/>
</dbReference>
<dbReference type="PANTHER" id="PTHR42880">
    <property type="entry name" value="HOMOCITRATE SYNTHASE"/>
    <property type="match status" value="1"/>
</dbReference>
<dbReference type="Gene3D" id="3.20.20.70">
    <property type="entry name" value="Aldolase class I"/>
    <property type="match status" value="1"/>
</dbReference>
<dbReference type="InterPro" id="IPR013477">
    <property type="entry name" value="NifV/FrbC"/>
</dbReference>
<keyword evidence="8" id="KW-0535">Nitrogen fixation</keyword>
<dbReference type="Pfam" id="PF00682">
    <property type="entry name" value="HMGL-like"/>
    <property type="match status" value="1"/>
</dbReference>
<dbReference type="GO" id="GO:0004410">
    <property type="term" value="F:homocitrate synthase activity"/>
    <property type="evidence" value="ECO:0007669"/>
    <property type="project" value="UniProtKB-EC"/>
</dbReference>
<comment type="caution">
    <text evidence="11">The sequence shown here is derived from an EMBL/GenBank/DDBJ whole genome shotgun (WGS) entry which is preliminary data.</text>
</comment>
<keyword evidence="11" id="KW-0012">Acyltransferase</keyword>
<dbReference type="InterPro" id="IPR000891">
    <property type="entry name" value="PYR_CT"/>
</dbReference>